<evidence type="ECO:0000313" key="4">
    <source>
        <dbReference type="Proteomes" id="UP000315389"/>
    </source>
</evidence>
<protein>
    <submittedName>
        <fullName evidence="3">Uncharacterized protein YkwD</fullName>
    </submittedName>
</protein>
<dbReference type="AlphaFoldDB" id="A0A542ZXT1"/>
<comment type="caution">
    <text evidence="3">The sequence shown here is derived from an EMBL/GenBank/DDBJ whole genome shotgun (WGS) entry which is preliminary data.</text>
</comment>
<dbReference type="InterPro" id="IPR002909">
    <property type="entry name" value="IPT_dom"/>
</dbReference>
<dbReference type="Pfam" id="PF01833">
    <property type="entry name" value="TIG"/>
    <property type="match status" value="1"/>
</dbReference>
<dbReference type="Proteomes" id="UP000315389">
    <property type="component" value="Unassembled WGS sequence"/>
</dbReference>
<sequence length="250" mass="26705">MRTWELSGGRVARSLGALALALALILGVTCVTSTSAVALSNSDGRARLLKELNDLLVKQGLRPLTPSPALTSVAQKWTAQQYRQNTLAHNPKVGSLIPKNWRSWGENVGWALGYANNAVTIHQGWVDSPGHYANMTASKFTHVGIGYVEGKNGAYATQVFATYPGSSSPAVKSVKPKKVKAGKTVRITIKGRSLGGVTRVKIGGRQAKIVKKSSKKLVVRVKLPAGKLQVRVRTGLGWSAATSKSRVTVR</sequence>
<dbReference type="Gene3D" id="3.40.33.10">
    <property type="entry name" value="CAP"/>
    <property type="match status" value="1"/>
</dbReference>
<evidence type="ECO:0000313" key="3">
    <source>
        <dbReference type="EMBL" id="TQL65020.1"/>
    </source>
</evidence>
<dbReference type="InterPro" id="IPR014044">
    <property type="entry name" value="CAP_dom"/>
</dbReference>
<dbReference type="GO" id="GO:0005975">
    <property type="term" value="P:carbohydrate metabolic process"/>
    <property type="evidence" value="ECO:0007669"/>
    <property type="project" value="UniProtKB-ARBA"/>
</dbReference>
<dbReference type="Pfam" id="PF00188">
    <property type="entry name" value="CAP"/>
    <property type="match status" value="1"/>
</dbReference>
<dbReference type="InterPro" id="IPR014756">
    <property type="entry name" value="Ig_E-set"/>
</dbReference>
<dbReference type="SUPFAM" id="SSF81296">
    <property type="entry name" value="E set domains"/>
    <property type="match status" value="1"/>
</dbReference>
<evidence type="ECO:0000259" key="2">
    <source>
        <dbReference type="Pfam" id="PF01833"/>
    </source>
</evidence>
<accession>A0A542ZXT1</accession>
<dbReference type="Gene3D" id="2.60.40.10">
    <property type="entry name" value="Immunoglobulins"/>
    <property type="match status" value="1"/>
</dbReference>
<feature type="domain" description="SCP" evidence="1">
    <location>
        <begin position="58"/>
        <end position="160"/>
    </location>
</feature>
<dbReference type="PANTHER" id="PTHR31157">
    <property type="entry name" value="SCP DOMAIN-CONTAINING PROTEIN"/>
    <property type="match status" value="1"/>
</dbReference>
<dbReference type="InterPro" id="IPR013783">
    <property type="entry name" value="Ig-like_fold"/>
</dbReference>
<organism evidence="3 4">
    <name type="scientific">Rarobacter faecitabidus</name>
    <dbReference type="NCBI Taxonomy" id="13243"/>
    <lineage>
        <taxon>Bacteria</taxon>
        <taxon>Bacillati</taxon>
        <taxon>Actinomycetota</taxon>
        <taxon>Actinomycetes</taxon>
        <taxon>Micrococcales</taxon>
        <taxon>Rarobacteraceae</taxon>
        <taxon>Rarobacter</taxon>
    </lineage>
</organism>
<feature type="domain" description="IPT/TIG" evidence="2">
    <location>
        <begin position="169"/>
        <end position="236"/>
    </location>
</feature>
<name>A0A542ZXT1_RARFA</name>
<keyword evidence="4" id="KW-1185">Reference proteome</keyword>
<reference evidence="3 4" key="1">
    <citation type="submission" date="2019-06" db="EMBL/GenBank/DDBJ databases">
        <title>Sequencing the genomes of 1000 actinobacteria strains.</title>
        <authorList>
            <person name="Klenk H.-P."/>
        </authorList>
    </citation>
    <scope>NUCLEOTIDE SEQUENCE [LARGE SCALE GENOMIC DNA]</scope>
    <source>
        <strain evidence="3 4">DSM 4813</strain>
    </source>
</reference>
<gene>
    <name evidence="3" type="ORF">FB461_1553</name>
</gene>
<dbReference type="SUPFAM" id="SSF55797">
    <property type="entry name" value="PR-1-like"/>
    <property type="match status" value="1"/>
</dbReference>
<dbReference type="CDD" id="cd05379">
    <property type="entry name" value="CAP_bacterial"/>
    <property type="match status" value="1"/>
</dbReference>
<proteinExistence type="predicted"/>
<evidence type="ECO:0000259" key="1">
    <source>
        <dbReference type="Pfam" id="PF00188"/>
    </source>
</evidence>
<dbReference type="PANTHER" id="PTHR31157:SF1">
    <property type="entry name" value="SCP DOMAIN-CONTAINING PROTEIN"/>
    <property type="match status" value="1"/>
</dbReference>
<dbReference type="InterPro" id="IPR035940">
    <property type="entry name" value="CAP_sf"/>
</dbReference>
<dbReference type="EMBL" id="VFOS01000001">
    <property type="protein sequence ID" value="TQL65020.1"/>
    <property type="molecule type" value="Genomic_DNA"/>
</dbReference>